<comment type="caution">
    <text evidence="14">Lacks conserved residue(s) required for the propagation of feature annotation.</text>
</comment>
<feature type="transmembrane region" description="Helical" evidence="16">
    <location>
        <begin position="715"/>
        <end position="736"/>
    </location>
</feature>
<sequence>MNPSTAMLQKETPKVLLVGSLAAAREGLYQNAVQEWQGKSSVLETEMLDRLTDTDYQPAADFFDLVYVMAPYEGIPWSALLPTLCGAAARGAQLHATLIDTPSEEALTRLRAEMTIAGFSDVMTKGDHALSAIRPEAPAVSLSNDASVAALPIRKKPGSDSSAQQKKASLWATQPETQIDTDTLLTSSDRMGPKRADCTVDLSQPRSRRKRACKNCTCGLRELEEEEDRNATIVQLMESEMNGSTGGAQQEVTSTVKGPDGVERTVKRVQVDTRGATSSCGSCFLGDAFRCSTCPFLGMPAFEPGQKVEIPVSMDDDVTPLLDSHDGVTAEDEAVLAQDSAFGALQDATHGVDPNSSAFAPPPDRSQLSVPPTSEVPEAGRPLLELLIIMGAMWIGTFLAALDSTIVATILSTVGSEFQVSKTVGWLGTSYLLTQTAFQPLYGRLSDIFGRKAATLFASSVFLIGSLLCGLSRTFVQLCVARAIAGIGGGGLTSMATIVTSDLVSLKARGTWQGLGNLVFAAGAALGGPLGGALADGGIGWRWAFLIQVPLCMLHFGVVSIKVNIPAGPGNMKEKLRRIDVWGALTLVIAVALLLVGLNMGGNELPWGHPLVISSLICSFVLLGAFVYVERHVAREPLMPMSVLFNRTPGFVSLACWFISISQFGILFNVPLYFIAVKGRSAANAGMHLIPNAITASACSLGSGLIMGRTGRYRHIMLLGGAMAVLGPLGMCLWNGRTTSEFVYWLTMPWGGAGFGSTLTITLVALIASVDPKDMAPATGVTYLFRAVGSVLGISLSSTLLQNSLVYYFRKEKVPSEIANGILDNVGMLQQLTGKLHKHAVHAYEKSMHIVFLWILFTGALALLCLVFIEEKPLPGHAPPPSQRRDNTEE</sequence>
<gene>
    <name evidence="18" type="ORF">MEQU1_001725</name>
</gene>
<feature type="transmembrane region" description="Helical" evidence="16">
    <location>
        <begin position="541"/>
        <end position="561"/>
    </location>
</feature>
<comment type="domain">
    <text evidence="14">The C-terminal domain binds 2 Fe-S clusters but is otherwise mostly in an intrinsically disordered conformation.</text>
</comment>
<evidence type="ECO:0000256" key="15">
    <source>
        <dbReference type="SAM" id="MobiDB-lite"/>
    </source>
</evidence>
<evidence type="ECO:0000256" key="7">
    <source>
        <dbReference type="ARBA" id="ARBA00022692"/>
    </source>
</evidence>
<evidence type="ECO:0000256" key="12">
    <source>
        <dbReference type="ARBA" id="ARBA00023128"/>
    </source>
</evidence>
<evidence type="ECO:0000256" key="4">
    <source>
        <dbReference type="ARBA" id="ARBA00022448"/>
    </source>
</evidence>
<dbReference type="GO" id="GO:0005758">
    <property type="term" value="C:mitochondrial intermembrane space"/>
    <property type="evidence" value="ECO:0007669"/>
    <property type="project" value="UniProtKB-SubCell"/>
</dbReference>
<feature type="region of interest" description="Disordered" evidence="15">
    <location>
        <begin position="352"/>
        <end position="376"/>
    </location>
</feature>
<dbReference type="GO" id="GO:0051537">
    <property type="term" value="F:2 iron, 2 sulfur cluster binding"/>
    <property type="evidence" value="ECO:0007669"/>
    <property type="project" value="UniProtKB-UniRule"/>
</dbReference>
<evidence type="ECO:0000256" key="5">
    <source>
        <dbReference type="ARBA" id="ARBA00022485"/>
    </source>
</evidence>
<comment type="similarity">
    <text evidence="14">Belongs to the anamorsin family.</text>
</comment>
<feature type="binding site" evidence="14">
    <location>
        <position position="283"/>
    </location>
    <ligand>
        <name>[4Fe-4S] cluster</name>
        <dbReference type="ChEBI" id="CHEBI:49883"/>
    </ligand>
</feature>
<feature type="transmembrane region" description="Helical" evidence="16">
    <location>
        <begin position="386"/>
        <end position="411"/>
    </location>
</feature>
<evidence type="ECO:0000256" key="11">
    <source>
        <dbReference type="ARBA" id="ARBA00023014"/>
    </source>
</evidence>
<dbReference type="InterPro" id="IPR011701">
    <property type="entry name" value="MFS"/>
</dbReference>
<evidence type="ECO:0000256" key="3">
    <source>
        <dbReference type="ARBA" id="ARBA00008335"/>
    </source>
</evidence>
<feature type="transmembrane region" description="Helical" evidence="16">
    <location>
        <begin position="481"/>
        <end position="503"/>
    </location>
</feature>
<dbReference type="GO" id="GO:0000329">
    <property type="term" value="C:fungal-type vacuole membrane"/>
    <property type="evidence" value="ECO:0007669"/>
    <property type="project" value="TreeGrafter"/>
</dbReference>
<evidence type="ECO:0000256" key="13">
    <source>
        <dbReference type="ARBA" id="ARBA00023136"/>
    </source>
</evidence>
<keyword evidence="13 16" id="KW-0472">Membrane</keyword>
<dbReference type="GO" id="GO:0012505">
    <property type="term" value="C:endomembrane system"/>
    <property type="evidence" value="ECO:0007669"/>
    <property type="project" value="UniProtKB-SubCell"/>
</dbReference>
<proteinExistence type="inferred from homology"/>
<keyword evidence="9 16" id="KW-1133">Transmembrane helix</keyword>
<protein>
    <recommendedName>
        <fullName evidence="17">Major facilitator superfamily (MFS) profile domain-containing protein</fullName>
    </recommendedName>
</protein>
<keyword evidence="12 14" id="KW-0496">Mitochondrion</keyword>
<feature type="transmembrane region" description="Helical" evidence="16">
    <location>
        <begin position="742"/>
        <end position="768"/>
    </location>
</feature>
<dbReference type="GO" id="GO:0009055">
    <property type="term" value="F:electron transfer activity"/>
    <property type="evidence" value="ECO:0007669"/>
    <property type="project" value="UniProtKB-UniRule"/>
</dbReference>
<feature type="transmembrane region" description="Helical" evidence="16">
    <location>
        <begin position="780"/>
        <end position="801"/>
    </location>
</feature>
<evidence type="ECO:0000313" key="19">
    <source>
        <dbReference type="Proteomes" id="UP001214415"/>
    </source>
</evidence>
<dbReference type="GO" id="GO:0016226">
    <property type="term" value="P:iron-sulfur cluster assembly"/>
    <property type="evidence" value="ECO:0007669"/>
    <property type="project" value="UniProtKB-UniRule"/>
</dbReference>
<evidence type="ECO:0000256" key="2">
    <source>
        <dbReference type="ARBA" id="ARBA00004127"/>
    </source>
</evidence>
<feature type="binding site" evidence="14">
    <location>
        <position position="213"/>
    </location>
    <ligand>
        <name>[2Fe-2S] cluster</name>
        <dbReference type="ChEBI" id="CHEBI:190135"/>
    </ligand>
</feature>
<feature type="binding site" evidence="14">
    <location>
        <position position="216"/>
    </location>
    <ligand>
        <name>[2Fe-2S] cluster</name>
        <dbReference type="ChEBI" id="CHEBI:190135"/>
    </ligand>
</feature>
<keyword evidence="19" id="KW-1185">Reference proteome</keyword>
<evidence type="ECO:0000313" key="18">
    <source>
        <dbReference type="EMBL" id="WFD23041.1"/>
    </source>
</evidence>
<dbReference type="HAMAP" id="MF_03115">
    <property type="entry name" value="Anamorsin"/>
    <property type="match status" value="1"/>
</dbReference>
<feature type="transmembrane region" description="Helical" evidence="16">
    <location>
        <begin position="851"/>
        <end position="869"/>
    </location>
</feature>
<feature type="transmembrane region" description="Helical" evidence="16">
    <location>
        <begin position="423"/>
        <end position="442"/>
    </location>
</feature>
<dbReference type="GO" id="GO:0046872">
    <property type="term" value="F:metal ion binding"/>
    <property type="evidence" value="ECO:0007669"/>
    <property type="project" value="UniProtKB-KW"/>
</dbReference>
<keyword evidence="6 14" id="KW-0963">Cytoplasm</keyword>
<feature type="binding site" evidence="14">
    <location>
        <position position="294"/>
    </location>
    <ligand>
        <name>[4Fe-4S] cluster</name>
        <dbReference type="ChEBI" id="CHEBI:49883"/>
    </ligand>
</feature>
<feature type="transmembrane region" description="Helical" evidence="16">
    <location>
        <begin position="581"/>
        <end position="601"/>
    </location>
</feature>
<feature type="binding site" evidence="14">
    <location>
        <position position="280"/>
    </location>
    <ligand>
        <name>[4Fe-4S] cluster</name>
        <dbReference type="ChEBI" id="CHEBI:49883"/>
    </ligand>
</feature>
<keyword evidence="10 14" id="KW-0408">Iron</keyword>
<feature type="transmembrane region" description="Helical" evidence="16">
    <location>
        <begin position="454"/>
        <end position="475"/>
    </location>
</feature>
<feature type="short sequence motif" description="Cx2C motif 1" evidence="14">
    <location>
        <begin position="280"/>
        <end position="283"/>
    </location>
</feature>
<dbReference type="PANTHER" id="PTHR23501">
    <property type="entry name" value="MAJOR FACILITATOR SUPERFAMILY"/>
    <property type="match status" value="1"/>
</dbReference>
<accession>A0AAF0EHZ0</accession>
<feature type="binding site" evidence="14">
    <location>
        <position position="218"/>
    </location>
    <ligand>
        <name>[2Fe-2S] cluster</name>
        <dbReference type="ChEBI" id="CHEBI:190135"/>
    </ligand>
</feature>
<dbReference type="FunFam" id="1.20.1720.10:FF:000013">
    <property type="entry name" value="Related to multidrug resistance proteins"/>
    <property type="match status" value="1"/>
</dbReference>
<dbReference type="Gene3D" id="1.20.1250.20">
    <property type="entry name" value="MFS general substrate transporter like domains"/>
    <property type="match status" value="2"/>
</dbReference>
<feature type="short sequence motif" description="Cx2C motif 2" evidence="14">
    <location>
        <begin position="291"/>
        <end position="294"/>
    </location>
</feature>
<evidence type="ECO:0000259" key="17">
    <source>
        <dbReference type="PROSITE" id="PS50850"/>
    </source>
</evidence>
<comment type="similarity">
    <text evidence="3">Belongs to the major facilitator superfamily.</text>
</comment>
<keyword evidence="11 14" id="KW-0411">Iron-sulfur</keyword>
<keyword evidence="7 16" id="KW-0812">Transmembrane</keyword>
<evidence type="ECO:0000256" key="1">
    <source>
        <dbReference type="ARBA" id="ARBA00001966"/>
    </source>
</evidence>
<dbReference type="PANTHER" id="PTHR23501:SF191">
    <property type="entry name" value="VACUOLAR BASIC AMINO ACID TRANSPORTER 4"/>
    <property type="match status" value="1"/>
</dbReference>
<keyword evidence="4" id="KW-0813">Transport</keyword>
<dbReference type="Proteomes" id="UP001214415">
    <property type="component" value="Chromosome 3"/>
</dbReference>
<keyword evidence="14" id="KW-0001">2Fe-2S</keyword>
<evidence type="ECO:0000256" key="10">
    <source>
        <dbReference type="ARBA" id="ARBA00023004"/>
    </source>
</evidence>
<organism evidence="18 19">
    <name type="scientific">Malassezia equina</name>
    <dbReference type="NCBI Taxonomy" id="1381935"/>
    <lineage>
        <taxon>Eukaryota</taxon>
        <taxon>Fungi</taxon>
        <taxon>Dikarya</taxon>
        <taxon>Basidiomycota</taxon>
        <taxon>Ustilaginomycotina</taxon>
        <taxon>Malasseziomycetes</taxon>
        <taxon>Malasseziales</taxon>
        <taxon>Malasseziaceae</taxon>
        <taxon>Malassezia</taxon>
    </lineage>
</organism>
<dbReference type="Pfam" id="PF07690">
    <property type="entry name" value="MFS_1"/>
    <property type="match status" value="1"/>
</dbReference>
<comment type="domain">
    <text evidence="14">The N-terminal domain has structural similarity with S-adenosyl-L-methionine-dependent methyltransferases, but does not bind S-adenosyl-L-methionine. It is required for correct assembly of the 2 Fe-S clusters.</text>
</comment>
<comment type="cofactor">
    <cofactor evidence="14">
        <name>[2Fe-2S] cluster</name>
        <dbReference type="ChEBI" id="CHEBI:190135"/>
    </cofactor>
</comment>
<reference evidence="18" key="1">
    <citation type="submission" date="2023-03" db="EMBL/GenBank/DDBJ databases">
        <title>Mating type loci evolution in Malassezia.</title>
        <authorList>
            <person name="Coelho M.A."/>
        </authorList>
    </citation>
    <scope>NUCLEOTIDE SEQUENCE</scope>
    <source>
        <strain evidence="18">CBS 12830</strain>
    </source>
</reference>
<feature type="transmembrane region" description="Helical" evidence="16">
    <location>
        <begin position="607"/>
        <end position="629"/>
    </location>
</feature>
<comment type="subcellular location">
    <subcellularLocation>
        <location evidence="14">Cytoplasm</location>
    </subcellularLocation>
    <subcellularLocation>
        <location evidence="14">Mitochondrion intermembrane space</location>
    </subcellularLocation>
    <subcellularLocation>
        <location evidence="2">Endomembrane system</location>
        <topology evidence="2">Multi-pass membrane protein</topology>
    </subcellularLocation>
</comment>
<dbReference type="InterPro" id="IPR007785">
    <property type="entry name" value="Anamorsin"/>
</dbReference>
<evidence type="ECO:0000256" key="14">
    <source>
        <dbReference type="HAMAP-Rule" id="MF_03115"/>
    </source>
</evidence>
<feature type="transmembrane region" description="Helical" evidence="16">
    <location>
        <begin position="688"/>
        <end position="708"/>
    </location>
</feature>
<dbReference type="GO" id="GO:0005886">
    <property type="term" value="C:plasma membrane"/>
    <property type="evidence" value="ECO:0007669"/>
    <property type="project" value="TreeGrafter"/>
</dbReference>
<dbReference type="GO" id="GO:0051539">
    <property type="term" value="F:4 iron, 4 sulfur cluster binding"/>
    <property type="evidence" value="ECO:0007669"/>
    <property type="project" value="UniProtKB-KW"/>
</dbReference>
<name>A0AAF0EHZ0_9BASI</name>
<dbReference type="GO" id="GO:0015174">
    <property type="term" value="F:basic amino acid transmembrane transporter activity"/>
    <property type="evidence" value="ECO:0007669"/>
    <property type="project" value="TreeGrafter"/>
</dbReference>
<dbReference type="EMBL" id="CP119902">
    <property type="protein sequence ID" value="WFD23041.1"/>
    <property type="molecule type" value="Genomic_DNA"/>
</dbReference>
<feature type="domain" description="Major facilitator superfamily (MFS) profile" evidence="17">
    <location>
        <begin position="389"/>
        <end position="874"/>
    </location>
</feature>
<dbReference type="SUPFAM" id="SSF103473">
    <property type="entry name" value="MFS general substrate transporter"/>
    <property type="match status" value="1"/>
</dbReference>
<dbReference type="InterPro" id="IPR036259">
    <property type="entry name" value="MFS_trans_sf"/>
</dbReference>
<dbReference type="InterPro" id="IPR046408">
    <property type="entry name" value="CIAPIN1"/>
</dbReference>
<keyword evidence="5 14" id="KW-0004">4Fe-4S</keyword>
<dbReference type="PROSITE" id="PS50850">
    <property type="entry name" value="MFS"/>
    <property type="match status" value="1"/>
</dbReference>
<comment type="domain">
    <text evidence="14">The twin Cx2C motifs are involved in the recognition by the mitochondrial MIA40-ERV1 disulfide relay system. The formation of 2 disulfide bonds in the Cx2C motifs through dithiol/disulfide exchange reactions effectively traps the protein in the mitochondrial intermembrane space.</text>
</comment>
<keyword evidence="8 14" id="KW-0479">Metal-binding</keyword>
<evidence type="ECO:0000256" key="9">
    <source>
        <dbReference type="ARBA" id="ARBA00022989"/>
    </source>
</evidence>
<feature type="region of interest" description="Fe-S binding site B" evidence="14">
    <location>
        <begin position="280"/>
        <end position="294"/>
    </location>
</feature>
<comment type="cofactor">
    <cofactor evidence="1 14">
        <name>[4Fe-4S] cluster</name>
        <dbReference type="ChEBI" id="CHEBI:49883"/>
    </cofactor>
</comment>
<dbReference type="AlphaFoldDB" id="A0AAF0EHZ0"/>
<dbReference type="Pfam" id="PF05093">
    <property type="entry name" value="CIAPIN1"/>
    <property type="match status" value="1"/>
</dbReference>
<feature type="binding site" evidence="14">
    <location>
        <position position="291"/>
    </location>
    <ligand>
        <name>[4Fe-4S] cluster</name>
        <dbReference type="ChEBI" id="CHEBI:49883"/>
    </ligand>
</feature>
<evidence type="ECO:0000256" key="16">
    <source>
        <dbReference type="SAM" id="Phobius"/>
    </source>
</evidence>
<dbReference type="InterPro" id="IPR020846">
    <property type="entry name" value="MFS_dom"/>
</dbReference>
<feature type="binding site" evidence="14">
    <location>
        <position position="198"/>
    </location>
    <ligand>
        <name>[2Fe-2S] cluster</name>
        <dbReference type="ChEBI" id="CHEBI:190135"/>
    </ligand>
</feature>
<evidence type="ECO:0000256" key="6">
    <source>
        <dbReference type="ARBA" id="ARBA00022490"/>
    </source>
</evidence>
<evidence type="ECO:0000256" key="8">
    <source>
        <dbReference type="ARBA" id="ARBA00022723"/>
    </source>
</evidence>
<feature type="transmembrane region" description="Helical" evidence="16">
    <location>
        <begin position="650"/>
        <end position="676"/>
    </location>
</feature>